<sequence>MNLTNDPPGSYDLDADNEISHQRIAIEPVSEHVEEAKTDLPVDKVVTSSNSPPAPVLKFMNGEDFEKRISTPETALQFAQECGLLPTTAICPECGKTMTKSKKNRPGSESRVFICTKGHPRIKFALRDQTIFQNSKLSMSKILRILRSFWKNDSISTMQADCGIAKEAAVKWRRLCRLVCCIALQRREKKIGGPGKTVEVDEAHMIRSKGRRGKGRTGYWMVGGCEVGNPSAYFVEMVASRDRATLEEVCKRRIKKGSEIVTDMWKGYGFADTKKKKHRTVNHSQNEWVGPDGATTNHIEARWKHVRASLPKNGVPRWFHEGYIQAEQLRKMPWTFQDFLRECGSVTKDQLDLLMSFEDKEKEATIKLLSVDNDRRKKNAELIQKSKHAIRTHHNRKLNVIQKQQSLAQIQLDIVNAKLAKKATPQVVQQIQEQIDEERGPNSPRFLPPIQKTKRTHSTNHDPDFLYPSLKKERRKTGLVQSLLQQLQKKWPQFKVENVVGDGNCGFYAVQESLTPQEREAHPDLRGELADWERTNPHFFEEFGDNFEEGSYQAHLDVIGIDGRWISELDLAGLSHVLLRPIQCHYLTGQSQTYGPDHPGATIHVGYINNNHFVAML</sequence>
<evidence type="ECO:0000313" key="4">
    <source>
        <dbReference type="Proteomes" id="UP001281761"/>
    </source>
</evidence>
<keyword evidence="4" id="KW-1185">Reference proteome</keyword>
<comment type="caution">
    <text evidence="2">The sequence shown here is derived from an EMBL/GenBank/DDBJ whole genome shotgun (WGS) entry which is preliminary data.</text>
</comment>
<dbReference type="InterPro" id="IPR003323">
    <property type="entry name" value="OTU_dom"/>
</dbReference>
<gene>
    <name evidence="2" type="ORF">BLNAU_19391</name>
    <name evidence="3" type="ORF">BLNAU_5140</name>
</gene>
<reference evidence="2 4" key="1">
    <citation type="journal article" date="2022" name="bioRxiv">
        <title>Genomics of Preaxostyla Flagellates Illuminates Evolutionary Transitions and the Path Towards Mitochondrial Loss.</title>
        <authorList>
            <person name="Novak L.V.F."/>
            <person name="Treitli S.C."/>
            <person name="Pyrih J."/>
            <person name="Halakuc P."/>
            <person name="Pipaliya S.V."/>
            <person name="Vacek V."/>
            <person name="Brzon O."/>
            <person name="Soukal P."/>
            <person name="Eme L."/>
            <person name="Dacks J.B."/>
            <person name="Karnkowska A."/>
            <person name="Elias M."/>
            <person name="Hampl V."/>
        </authorList>
    </citation>
    <scope>NUCLEOTIDE SEQUENCE [LARGE SCALE GENOMIC DNA]</scope>
    <source>
        <strain evidence="2">NAU3</strain>
        <tissue evidence="2">Gut</tissue>
    </source>
</reference>
<dbReference type="NCBIfam" id="NF033547">
    <property type="entry name" value="transpos_IS1595"/>
    <property type="match status" value="1"/>
</dbReference>
<dbReference type="EMBL" id="JARBJD010000251">
    <property type="protein sequence ID" value="KAK2945657.1"/>
    <property type="molecule type" value="Genomic_DNA"/>
</dbReference>
<name>A0ABQ9X3Y9_9EUKA</name>
<proteinExistence type="predicted"/>
<dbReference type="InterPro" id="IPR038765">
    <property type="entry name" value="Papain-like_cys_pep_sf"/>
</dbReference>
<feature type="domain" description="OTU" evidence="1">
    <location>
        <begin position="494"/>
        <end position="617"/>
    </location>
</feature>
<dbReference type="PANTHER" id="PTHR47163:SF2">
    <property type="entry name" value="SI:DKEY-17M8.2"/>
    <property type="match status" value="1"/>
</dbReference>
<dbReference type="SMART" id="SM01126">
    <property type="entry name" value="DDE_Tnp_IS1595"/>
    <property type="match status" value="1"/>
</dbReference>
<dbReference type="SUPFAM" id="SSF54001">
    <property type="entry name" value="Cysteine proteinases"/>
    <property type="match status" value="1"/>
</dbReference>
<accession>A0ABQ9X3Y9</accession>
<dbReference type="InterPro" id="IPR024445">
    <property type="entry name" value="Tnp_ISXO2-like"/>
</dbReference>
<dbReference type="CDD" id="cd22744">
    <property type="entry name" value="OTU"/>
    <property type="match status" value="1"/>
</dbReference>
<dbReference type="PROSITE" id="PS50802">
    <property type="entry name" value="OTU"/>
    <property type="match status" value="1"/>
</dbReference>
<evidence type="ECO:0000313" key="3">
    <source>
        <dbReference type="EMBL" id="KAK2959943.1"/>
    </source>
</evidence>
<dbReference type="EMBL" id="JARBJD010000026">
    <property type="protein sequence ID" value="KAK2959943.1"/>
    <property type="molecule type" value="Genomic_DNA"/>
</dbReference>
<dbReference type="PANTHER" id="PTHR47163">
    <property type="entry name" value="DDE_TNP_IS1595 DOMAIN-CONTAINING PROTEIN"/>
    <property type="match status" value="1"/>
</dbReference>
<evidence type="ECO:0000313" key="2">
    <source>
        <dbReference type="EMBL" id="KAK2945657.1"/>
    </source>
</evidence>
<organism evidence="2 4">
    <name type="scientific">Blattamonas nauphoetae</name>
    <dbReference type="NCBI Taxonomy" id="2049346"/>
    <lineage>
        <taxon>Eukaryota</taxon>
        <taxon>Metamonada</taxon>
        <taxon>Preaxostyla</taxon>
        <taxon>Oxymonadida</taxon>
        <taxon>Blattamonas</taxon>
    </lineage>
</organism>
<evidence type="ECO:0000259" key="1">
    <source>
        <dbReference type="PROSITE" id="PS50802"/>
    </source>
</evidence>
<protein>
    <submittedName>
        <fullName evidence="2">Transposase</fullName>
    </submittedName>
</protein>
<dbReference type="Gene3D" id="3.90.70.80">
    <property type="match status" value="1"/>
</dbReference>
<dbReference type="Pfam" id="PF12762">
    <property type="entry name" value="DDE_Tnp_IS1595"/>
    <property type="match status" value="1"/>
</dbReference>
<dbReference type="Proteomes" id="UP001281761">
    <property type="component" value="Unassembled WGS sequence"/>
</dbReference>
<dbReference type="InterPro" id="IPR053164">
    <property type="entry name" value="IS1016-like_transposase"/>
</dbReference>